<protein>
    <submittedName>
        <fullName evidence="1">Uncharacterized protein</fullName>
    </submittedName>
</protein>
<dbReference type="EMBL" id="KP763670">
    <property type="protein sequence ID" value="AKN80987.1"/>
    <property type="molecule type" value="Genomic_DNA"/>
</dbReference>
<evidence type="ECO:0000313" key="2">
    <source>
        <dbReference type="Proteomes" id="UP000297030"/>
    </source>
</evidence>
<proteinExistence type="predicted"/>
<sequence>MCQPSVILTKNDVYNEIINQNLASARILVGRHCTIMNCSNCFMSSTKKTPWLHVIIETDSDLFDLFIKLYYNAKNIFCDNCDSVSIFTCFTNQCNWRYIKRGYVKFCREYKHHPNFVHTDSDDSGYCSL</sequence>
<keyword evidence="2" id="KW-1185">Reference proteome</keyword>
<name>A0A126FC59_9ABAC</name>
<dbReference type="GeneID" id="40526709"/>
<evidence type="ECO:0000313" key="1">
    <source>
        <dbReference type="EMBL" id="AKN80987.1"/>
    </source>
</evidence>
<accession>A0A126FC59</accession>
<dbReference type="KEGG" id="vg:40526709"/>
<organism evidence="1 2">
    <name type="scientific">Lonomia obliqua multiple nucleopolyhedrovirus</name>
    <dbReference type="NCBI Taxonomy" id="134394"/>
    <lineage>
        <taxon>Viruses</taxon>
        <taxon>Viruses incertae sedis</taxon>
        <taxon>Naldaviricetes</taxon>
        <taxon>Lefavirales</taxon>
        <taxon>Baculoviridae</taxon>
        <taxon>Alphabaculovirus</taxon>
        <taxon>Alphabaculovirus lonobliquae</taxon>
        <taxon>Lonomia obliqua nucleopolyhedrovirus</taxon>
    </lineage>
</organism>
<dbReference type="Proteomes" id="UP000297030">
    <property type="component" value="Segment"/>
</dbReference>
<gene>
    <name evidence="1" type="primary">Orf-77</name>
</gene>
<dbReference type="RefSeq" id="YP_009666439.1">
    <property type="nucleotide sequence ID" value="NC_043520.1"/>
</dbReference>
<reference evidence="1 2" key="1">
    <citation type="submission" date="2015-02" db="EMBL/GenBank/DDBJ databases">
        <title>Complete genome of a baculovirus isolated from a medical interest larvae: lLonomia obliqua (Lepidoptera: Saturniidae).</title>
        <authorList>
            <person name="Clara A.-S.W."/>
            <person name="Daniel A.-A.M.P."/>
            <person name="Miguel A.S."/>
            <person name="Jhon F.E.A."/>
            <person name="Fabricio M.S."/>
            <person name="Jose W.L.C."/>
            <person name="Bergmann R.M."/>
            <person name="Fernando M.L."/>
        </authorList>
    </citation>
    <scope>NUCLEOTIDE SEQUENCE [LARGE SCALE GENOMIC DNA]</scope>
    <source>
        <strain evidence="1">SP/2000</strain>
    </source>
</reference>